<evidence type="ECO:0000256" key="1">
    <source>
        <dbReference type="SAM" id="MobiDB-lite"/>
    </source>
</evidence>
<dbReference type="EMBL" id="JAQOWY010000141">
    <property type="protein sequence ID" value="KAK1849557.1"/>
    <property type="molecule type" value="Genomic_DNA"/>
</dbReference>
<keyword evidence="3" id="KW-1185">Reference proteome</keyword>
<feature type="region of interest" description="Disordered" evidence="1">
    <location>
        <begin position="190"/>
        <end position="293"/>
    </location>
</feature>
<feature type="region of interest" description="Disordered" evidence="1">
    <location>
        <begin position="54"/>
        <end position="124"/>
    </location>
</feature>
<gene>
    <name evidence="2" type="ORF">CCHR01_07845</name>
</gene>
<feature type="compositionally biased region" description="Pro residues" evidence="1">
    <location>
        <begin position="237"/>
        <end position="250"/>
    </location>
</feature>
<accession>A0AAD9EJB7</accession>
<proteinExistence type="predicted"/>
<evidence type="ECO:0000313" key="3">
    <source>
        <dbReference type="Proteomes" id="UP001243330"/>
    </source>
</evidence>
<sequence>MAGAGPGWIPVVFRRVQCKVPDLPTCKGTESSTSHSSCAHFFFVTETAEAGRRGAATRGKLPRGVFGGSGGATGGEATSTSNITGPTVPGKSGRPAPIYRNTNHRRSSTSLDVESRRIQRGTLTRRSSLPPLVAAKPGASLRLLIEAPFSLPPPDLLPLSFNQLTHNHTHSTFSPSTPTQTHSQWLLSRLASSSPRVSTSSTSPTRPRPLTSRSAVSPSSTTPPRSSRTRRSSSSPSPAPSLPPAPPPTFPATSRRRTSSRPRALTRSSSSPTTTPTSCPAGARPTTSPTTSS</sequence>
<name>A0AAD9EJB7_9PEZI</name>
<reference evidence="2" key="1">
    <citation type="submission" date="2023-01" db="EMBL/GenBank/DDBJ databases">
        <title>Colletotrichum chrysophilum M932 genome sequence.</title>
        <authorList>
            <person name="Baroncelli R."/>
        </authorList>
    </citation>
    <scope>NUCLEOTIDE SEQUENCE</scope>
    <source>
        <strain evidence="2">M932</strain>
    </source>
</reference>
<evidence type="ECO:0000313" key="2">
    <source>
        <dbReference type="EMBL" id="KAK1849557.1"/>
    </source>
</evidence>
<dbReference type="Proteomes" id="UP001243330">
    <property type="component" value="Unassembled WGS sequence"/>
</dbReference>
<feature type="compositionally biased region" description="Gly residues" evidence="1">
    <location>
        <begin position="65"/>
        <end position="74"/>
    </location>
</feature>
<feature type="compositionally biased region" description="Low complexity" evidence="1">
    <location>
        <begin position="190"/>
        <end position="236"/>
    </location>
</feature>
<comment type="caution">
    <text evidence="2">The sequence shown here is derived from an EMBL/GenBank/DDBJ whole genome shotgun (WGS) entry which is preliminary data.</text>
</comment>
<protein>
    <submittedName>
        <fullName evidence="2">Uncharacterized protein</fullName>
    </submittedName>
</protein>
<dbReference type="AlphaFoldDB" id="A0AAD9EJB7"/>
<feature type="compositionally biased region" description="Low complexity" evidence="1">
    <location>
        <begin position="261"/>
        <end position="278"/>
    </location>
</feature>
<organism evidence="2 3">
    <name type="scientific">Colletotrichum chrysophilum</name>
    <dbReference type="NCBI Taxonomy" id="1836956"/>
    <lineage>
        <taxon>Eukaryota</taxon>
        <taxon>Fungi</taxon>
        <taxon>Dikarya</taxon>
        <taxon>Ascomycota</taxon>
        <taxon>Pezizomycotina</taxon>
        <taxon>Sordariomycetes</taxon>
        <taxon>Hypocreomycetidae</taxon>
        <taxon>Glomerellales</taxon>
        <taxon>Glomerellaceae</taxon>
        <taxon>Colletotrichum</taxon>
        <taxon>Colletotrichum gloeosporioides species complex</taxon>
    </lineage>
</organism>